<dbReference type="Gene3D" id="3.30.9.10">
    <property type="entry name" value="D-Amino Acid Oxidase, subunit A, domain 2"/>
    <property type="match status" value="1"/>
</dbReference>
<evidence type="ECO:0000313" key="6">
    <source>
        <dbReference type="EMBL" id="CAA9415756.1"/>
    </source>
</evidence>
<dbReference type="InterPro" id="IPR002938">
    <property type="entry name" value="FAD-bd"/>
</dbReference>
<reference evidence="6" key="1">
    <citation type="submission" date="2020-02" db="EMBL/GenBank/DDBJ databases">
        <authorList>
            <person name="Meier V. D."/>
        </authorList>
    </citation>
    <scope>NUCLEOTIDE SEQUENCE</scope>
    <source>
        <strain evidence="6">AVDCRST_MAG51</strain>
    </source>
</reference>
<proteinExistence type="predicted"/>
<accession>A0A6J4PIV5</accession>
<evidence type="ECO:0000256" key="3">
    <source>
        <dbReference type="ARBA" id="ARBA00022827"/>
    </source>
</evidence>
<dbReference type="AlphaFoldDB" id="A0A6J4PIV5"/>
<evidence type="ECO:0000256" key="2">
    <source>
        <dbReference type="ARBA" id="ARBA00022630"/>
    </source>
</evidence>
<dbReference type="InterPro" id="IPR036188">
    <property type="entry name" value="FAD/NAD-bd_sf"/>
</dbReference>
<name>A0A6J4PIV5_9BURK</name>
<comment type="cofactor">
    <cofactor evidence="1">
        <name>FAD</name>
        <dbReference type="ChEBI" id="CHEBI:57692"/>
    </cofactor>
</comment>
<dbReference type="SUPFAM" id="SSF51905">
    <property type="entry name" value="FAD/NAD(P)-binding domain"/>
    <property type="match status" value="1"/>
</dbReference>
<feature type="domain" description="FAD-binding" evidence="5">
    <location>
        <begin position="7"/>
        <end position="370"/>
    </location>
</feature>
<protein>
    <submittedName>
        <fullName evidence="6">2-polyprenyl-6-methoxyphenol hydroxylase and related FAD-dependent oxidoreductases</fullName>
    </submittedName>
</protein>
<evidence type="ECO:0000256" key="4">
    <source>
        <dbReference type="SAM" id="MobiDB-lite"/>
    </source>
</evidence>
<dbReference type="Gene3D" id="3.50.50.60">
    <property type="entry name" value="FAD/NAD(P)-binding domain"/>
    <property type="match status" value="1"/>
</dbReference>
<dbReference type="Pfam" id="PF21274">
    <property type="entry name" value="Rng_hyd_C"/>
    <property type="match status" value="1"/>
</dbReference>
<keyword evidence="3" id="KW-0274">FAD</keyword>
<dbReference type="PANTHER" id="PTHR43004">
    <property type="entry name" value="TRK SYSTEM POTASSIUM UPTAKE PROTEIN"/>
    <property type="match status" value="1"/>
</dbReference>
<feature type="region of interest" description="Disordered" evidence="4">
    <location>
        <begin position="544"/>
        <end position="583"/>
    </location>
</feature>
<keyword evidence="2" id="KW-0285">Flavoprotein</keyword>
<dbReference type="NCBIfam" id="NF004780">
    <property type="entry name" value="PRK06126.1"/>
    <property type="match status" value="1"/>
</dbReference>
<dbReference type="Gene3D" id="3.40.30.120">
    <property type="match status" value="1"/>
</dbReference>
<gene>
    <name evidence="6" type="ORF">AVDCRST_MAG51-1684</name>
</gene>
<sequence>MSLQETDTDVLVVGGGPVGLSLAMDLASRGVKVVVAEVRRYGEPPSVKCNHIAARTMESFRRLGVARKLRDAGLPADYPNDVVFRTTMCGRELTRIPIPGRAERYTSRIGPDTSWPTPEPPHRINQLYLEPILLDHAAAQPGVTMLHRTQVTELSQQPGSVEATATDLESGRERRIRARYAAGCDGGSSTVRKQIGARLDGTPIIQRVQSTYIRAPGLRERLPGKPAWCYYSVNPRRCGTVFAIDGQDHWLVHNHLNPSEPEFDSVDRDWSIRNILGVGDDFEYEVISKEDWVGRRLVADRFRDRNVFLAGDAAHLWVPYAGYGMNAGIADALNLSWLLAARVQGWGDEKILDAYEAERQPITDQVSRFAMDHAGKMIKARGAVPPNIEADDEAGAQARSRVAQEAYELNVQQFCCAGLNFGYYYQGSPIIAADGEEPPAYTMGDFTPSTVPGCRAPHFWLPDGRSLYDAFGQGYTLLRFDPSIDVAPLTAAARTRGMPLTVLDFDAAAAPKEYRHKLVMVRDDQHIAWRADALPGDAQALVDRLCGGGSPHPNPLPGGEGGRGGPHPNPLPEGEGEKPSRRG</sequence>
<dbReference type="Pfam" id="PF01494">
    <property type="entry name" value="FAD_binding_3"/>
    <property type="match status" value="1"/>
</dbReference>
<dbReference type="InterPro" id="IPR050641">
    <property type="entry name" value="RIFMO-like"/>
</dbReference>
<dbReference type="EMBL" id="CADCUX010000357">
    <property type="protein sequence ID" value="CAA9415756.1"/>
    <property type="molecule type" value="Genomic_DNA"/>
</dbReference>
<feature type="non-terminal residue" evidence="6">
    <location>
        <position position="583"/>
    </location>
</feature>
<evidence type="ECO:0000259" key="5">
    <source>
        <dbReference type="Pfam" id="PF01494"/>
    </source>
</evidence>
<dbReference type="GO" id="GO:0016709">
    <property type="term" value="F:oxidoreductase activity, acting on paired donors, with incorporation or reduction of molecular oxygen, NAD(P)H as one donor, and incorporation of one atom of oxygen"/>
    <property type="evidence" value="ECO:0007669"/>
    <property type="project" value="UniProtKB-ARBA"/>
</dbReference>
<dbReference type="PRINTS" id="PR00420">
    <property type="entry name" value="RNGMNOXGNASE"/>
</dbReference>
<dbReference type="GO" id="GO:0071949">
    <property type="term" value="F:FAD binding"/>
    <property type="evidence" value="ECO:0007669"/>
    <property type="project" value="InterPro"/>
</dbReference>
<evidence type="ECO:0000256" key="1">
    <source>
        <dbReference type="ARBA" id="ARBA00001974"/>
    </source>
</evidence>
<organism evidence="6">
    <name type="scientific">uncultured Ramlibacter sp</name>
    <dbReference type="NCBI Taxonomy" id="260755"/>
    <lineage>
        <taxon>Bacteria</taxon>
        <taxon>Pseudomonadati</taxon>
        <taxon>Pseudomonadota</taxon>
        <taxon>Betaproteobacteria</taxon>
        <taxon>Burkholderiales</taxon>
        <taxon>Comamonadaceae</taxon>
        <taxon>Ramlibacter</taxon>
        <taxon>environmental samples</taxon>
    </lineage>
</organism>
<dbReference type="PANTHER" id="PTHR43004:SF19">
    <property type="entry name" value="BINDING MONOOXYGENASE, PUTATIVE (JCVI)-RELATED"/>
    <property type="match status" value="1"/>
</dbReference>